<dbReference type="GO" id="GO:0006633">
    <property type="term" value="P:fatty acid biosynthetic process"/>
    <property type="evidence" value="ECO:0007669"/>
    <property type="project" value="InterPro"/>
</dbReference>
<dbReference type="Pfam" id="PF01648">
    <property type="entry name" value="ACPS"/>
    <property type="match status" value="1"/>
</dbReference>
<dbReference type="NCBIfam" id="TIGR00556">
    <property type="entry name" value="pantethn_trn"/>
    <property type="match status" value="1"/>
</dbReference>
<protein>
    <submittedName>
        <fullName evidence="5">4'-phosphopantetheinyl transferase superfamily protein</fullName>
    </submittedName>
</protein>
<dbReference type="GO" id="GO:0008897">
    <property type="term" value="F:holo-[acyl-carrier-protein] synthase activity"/>
    <property type="evidence" value="ECO:0007669"/>
    <property type="project" value="InterPro"/>
</dbReference>
<dbReference type="Proteomes" id="UP001164481">
    <property type="component" value="Chromosome"/>
</dbReference>
<dbReference type="Gene3D" id="3.90.470.20">
    <property type="entry name" value="4'-phosphopantetheinyl transferase domain"/>
    <property type="match status" value="1"/>
</dbReference>
<dbReference type="RefSeq" id="WP_154221550.1">
    <property type="nucleotide sequence ID" value="NZ_CP034544.1"/>
</dbReference>
<dbReference type="InterPro" id="IPR037143">
    <property type="entry name" value="4-PPantetheinyl_Trfase_dom_sf"/>
</dbReference>
<proteinExistence type="predicted"/>
<dbReference type="InterPro" id="IPR008278">
    <property type="entry name" value="4-PPantetheinyl_Trfase_dom"/>
</dbReference>
<dbReference type="SUPFAM" id="SSF56214">
    <property type="entry name" value="4'-phosphopantetheinyl transferase"/>
    <property type="match status" value="1"/>
</dbReference>
<keyword evidence="3" id="KW-0460">Magnesium</keyword>
<dbReference type="EMBL" id="CP107525">
    <property type="protein sequence ID" value="UZW64580.1"/>
    <property type="molecule type" value="Genomic_DNA"/>
</dbReference>
<reference evidence="5" key="2">
    <citation type="submission" date="2022-11" db="EMBL/GenBank/DDBJ databases">
        <title>complete genomes of mycoplasma synoviae ZX313 strain and SD2 strain.</title>
        <authorList>
            <person name="Zhong Q."/>
        </authorList>
    </citation>
    <scope>NUCLEOTIDE SEQUENCE</scope>
    <source>
        <strain evidence="5">SD2</strain>
    </source>
</reference>
<name>A0AAX3F2D7_MYCSY</name>
<evidence type="ECO:0000256" key="1">
    <source>
        <dbReference type="ARBA" id="ARBA00022679"/>
    </source>
</evidence>
<evidence type="ECO:0000259" key="4">
    <source>
        <dbReference type="Pfam" id="PF01648"/>
    </source>
</evidence>
<sequence>MNLGVDLVTISRFKNKNKEFIERLLSEEELVKFNKLDSEESKELFLARSWAIKEAIFKADNSYFKFNKINLIKINNEWNFKNFKISISHENDLLIAFVIKE</sequence>
<organism evidence="5 6">
    <name type="scientific">Mycoplasmopsis synoviae</name>
    <name type="common">Mycoplasma synoviae</name>
    <dbReference type="NCBI Taxonomy" id="2109"/>
    <lineage>
        <taxon>Bacteria</taxon>
        <taxon>Bacillati</taxon>
        <taxon>Mycoplasmatota</taxon>
        <taxon>Mycoplasmoidales</taxon>
        <taxon>Metamycoplasmataceae</taxon>
        <taxon>Mycoplasmopsis</taxon>
    </lineage>
</organism>
<dbReference type="GO" id="GO:0000287">
    <property type="term" value="F:magnesium ion binding"/>
    <property type="evidence" value="ECO:0007669"/>
    <property type="project" value="InterPro"/>
</dbReference>
<evidence type="ECO:0000313" key="6">
    <source>
        <dbReference type="Proteomes" id="UP001164481"/>
    </source>
</evidence>
<keyword evidence="1 5" id="KW-0808">Transferase</keyword>
<dbReference type="AlphaFoldDB" id="A0AAX3F2D7"/>
<dbReference type="InterPro" id="IPR004568">
    <property type="entry name" value="Ppantetheine-prot_Trfase_dom"/>
</dbReference>
<gene>
    <name evidence="5" type="ORF">OIE46_00605</name>
</gene>
<feature type="domain" description="4'-phosphopantetheinyl transferase" evidence="4">
    <location>
        <begin position="3"/>
        <end position="75"/>
    </location>
</feature>
<evidence type="ECO:0000256" key="3">
    <source>
        <dbReference type="ARBA" id="ARBA00022842"/>
    </source>
</evidence>
<reference evidence="5" key="1">
    <citation type="submission" date="2022-10" db="EMBL/GenBank/DDBJ databases">
        <authorList>
            <person name="Wei X."/>
        </authorList>
    </citation>
    <scope>NUCLEOTIDE SEQUENCE</scope>
    <source>
        <strain evidence="5">SD2</strain>
    </source>
</reference>
<evidence type="ECO:0000313" key="5">
    <source>
        <dbReference type="EMBL" id="UZW64580.1"/>
    </source>
</evidence>
<evidence type="ECO:0000256" key="2">
    <source>
        <dbReference type="ARBA" id="ARBA00022723"/>
    </source>
</evidence>
<keyword evidence="2" id="KW-0479">Metal-binding</keyword>
<accession>A0AAX3F2D7</accession>